<proteinExistence type="predicted"/>
<dbReference type="AlphaFoldDB" id="A0A3A1PIH3"/>
<evidence type="ECO:0000313" key="2">
    <source>
        <dbReference type="Proteomes" id="UP000265366"/>
    </source>
</evidence>
<comment type="caution">
    <text evidence="1">The sequence shown here is derived from an EMBL/GenBank/DDBJ whole genome shotgun (WGS) entry which is preliminary data.</text>
</comment>
<organism evidence="1 2">
    <name type="scientific">Aurantiacibacter xanthus</name>
    <dbReference type="NCBI Taxonomy" id="1784712"/>
    <lineage>
        <taxon>Bacteria</taxon>
        <taxon>Pseudomonadati</taxon>
        <taxon>Pseudomonadota</taxon>
        <taxon>Alphaproteobacteria</taxon>
        <taxon>Sphingomonadales</taxon>
        <taxon>Erythrobacteraceae</taxon>
        <taxon>Aurantiacibacter</taxon>
    </lineage>
</organism>
<accession>A0A3A1PIH3</accession>
<gene>
    <name evidence="1" type="ORF">D2V17_00160</name>
</gene>
<dbReference type="EMBL" id="QXFM01000002">
    <property type="protein sequence ID" value="RIV93411.1"/>
    <property type="molecule type" value="Genomic_DNA"/>
</dbReference>
<sequence length="108" mass="11861">MLTVETAGVRVAADLEEAERLSNECMRAYARLQMSMMNVRLETDLPQYQGHTAVMRLQEAQKAQVEAMGQLARAHKALRDDFLTVTGMPETIGRCPIGAVQEAPSIAA</sequence>
<keyword evidence="2" id="KW-1185">Reference proteome</keyword>
<name>A0A3A1PIH3_9SPHN</name>
<protein>
    <submittedName>
        <fullName evidence="1">Uncharacterized protein</fullName>
    </submittedName>
</protein>
<dbReference type="OrthoDB" id="7408536at2"/>
<reference evidence="1 2" key="1">
    <citation type="submission" date="2018-08" db="EMBL/GenBank/DDBJ databases">
        <title>Erythrobacter zhengii sp.nov., a bacterium isolated from deep-sea sediment.</title>
        <authorList>
            <person name="Fang C."/>
            <person name="Wu Y.-H."/>
            <person name="Sun C."/>
            <person name="Wang H."/>
            <person name="Cheng H."/>
            <person name="Meng F.-X."/>
            <person name="Wang C.-S."/>
            <person name="Xu X.-W."/>
        </authorList>
    </citation>
    <scope>NUCLEOTIDE SEQUENCE [LARGE SCALE GENOMIC DNA]</scope>
    <source>
        <strain evidence="1 2">CCTCC AB 2015396</strain>
    </source>
</reference>
<dbReference type="Proteomes" id="UP000265366">
    <property type="component" value="Unassembled WGS sequence"/>
</dbReference>
<evidence type="ECO:0000313" key="1">
    <source>
        <dbReference type="EMBL" id="RIV93411.1"/>
    </source>
</evidence>
<dbReference type="RefSeq" id="WP_119591126.1">
    <property type="nucleotide sequence ID" value="NZ_QXFM01000002.1"/>
</dbReference>